<feature type="transmembrane region" description="Helical" evidence="1">
    <location>
        <begin position="88"/>
        <end position="111"/>
    </location>
</feature>
<sequence length="135" mass="14165">MAGYTRSYDGVAEVRPGPVERVVIHLVAKLGAWAGPALRRAGAVVLREAVRAVIVLTLLGFASAAVFFGGFYLLGALVELLDTWMPRWAALGLTSTALFLPAGAAALLGLWQLTKLRTVRAGAGLAARLSVSPRP</sequence>
<dbReference type="RefSeq" id="WP_201954798.1">
    <property type="nucleotide sequence ID" value="NZ_JAERRJ010000013.1"/>
</dbReference>
<reference evidence="2 3" key="1">
    <citation type="submission" date="2021-01" db="EMBL/GenBank/DDBJ databases">
        <title>WGS of actinomycetes isolated from Thailand.</title>
        <authorList>
            <person name="Thawai C."/>
        </authorList>
    </citation>
    <scope>NUCLEOTIDE SEQUENCE [LARGE SCALE GENOMIC DNA]</scope>
    <source>
        <strain evidence="2 3">LPG 2</strain>
    </source>
</reference>
<evidence type="ECO:0000313" key="3">
    <source>
        <dbReference type="Proteomes" id="UP000602198"/>
    </source>
</evidence>
<protein>
    <submittedName>
        <fullName evidence="2">Phage holin family protein</fullName>
    </submittedName>
</protein>
<proteinExistence type="predicted"/>
<keyword evidence="1" id="KW-1133">Transmembrane helix</keyword>
<comment type="caution">
    <text evidence="2">The sequence shown here is derived from an EMBL/GenBank/DDBJ whole genome shotgun (WGS) entry which is preliminary data.</text>
</comment>
<feature type="transmembrane region" description="Helical" evidence="1">
    <location>
        <begin position="49"/>
        <end position="76"/>
    </location>
</feature>
<gene>
    <name evidence="2" type="ORF">JK358_31490</name>
</gene>
<dbReference type="EMBL" id="JAERRJ010000013">
    <property type="protein sequence ID" value="MBL1078937.1"/>
    <property type="molecule type" value="Genomic_DNA"/>
</dbReference>
<keyword evidence="1" id="KW-0472">Membrane</keyword>
<dbReference type="Proteomes" id="UP000602198">
    <property type="component" value="Unassembled WGS sequence"/>
</dbReference>
<keyword evidence="1" id="KW-0812">Transmembrane</keyword>
<evidence type="ECO:0000256" key="1">
    <source>
        <dbReference type="SAM" id="Phobius"/>
    </source>
</evidence>
<evidence type="ECO:0000313" key="2">
    <source>
        <dbReference type="EMBL" id="MBL1078937.1"/>
    </source>
</evidence>
<organism evidence="2 3">
    <name type="scientific">Nocardia acididurans</name>
    <dbReference type="NCBI Taxonomy" id="2802282"/>
    <lineage>
        <taxon>Bacteria</taxon>
        <taxon>Bacillati</taxon>
        <taxon>Actinomycetota</taxon>
        <taxon>Actinomycetes</taxon>
        <taxon>Mycobacteriales</taxon>
        <taxon>Nocardiaceae</taxon>
        <taxon>Nocardia</taxon>
    </lineage>
</organism>
<keyword evidence="3" id="KW-1185">Reference proteome</keyword>
<accession>A0ABS1MEF9</accession>
<name>A0ABS1MEF9_9NOCA</name>